<dbReference type="Proteomes" id="UP000063699">
    <property type="component" value="Chromosome"/>
</dbReference>
<dbReference type="PANTHER" id="PTHR47237:SF2">
    <property type="entry name" value="BLL4206 PROTEIN"/>
    <property type="match status" value="1"/>
</dbReference>
<dbReference type="PANTHER" id="PTHR47237">
    <property type="entry name" value="SLL0310 PROTEIN"/>
    <property type="match status" value="1"/>
</dbReference>
<dbReference type="InterPro" id="IPR041496">
    <property type="entry name" value="YitH/HolE_GNAT"/>
</dbReference>
<sequence length="277" mass="30116">MYRDPMLIKRIDITRLDDCLALAVSRDWTPDRRVWTLMFEIGAVFGIDDPGGGLAGCVVSTRYGTRLSAIGMMLVAEGFGRQGLGTRLMEHAIADGGTESTWLTATRFGKPLYEKLGFRSVGECTRYAGDLRLPPSGGSRPVSIEDVPAMVRLDAAVFGAPREHVLRAVLSAADQVRVIEGTDGVRGYGAAWRNVDNTAIGPLVATDERTARDLIADLAAGSDQPIRFHLADTHPELREWLESHGAEREFDTTAMVYGASLPGDRERLFLPLTLATG</sequence>
<dbReference type="Pfam" id="PF13508">
    <property type="entry name" value="Acetyltransf_7"/>
    <property type="match status" value="1"/>
</dbReference>
<name>A0A0N7F342_9PSEU</name>
<dbReference type="PROSITE" id="PS51186">
    <property type="entry name" value="GNAT"/>
    <property type="match status" value="1"/>
</dbReference>
<dbReference type="InterPro" id="IPR016181">
    <property type="entry name" value="Acyl_CoA_acyltransferase"/>
</dbReference>
<dbReference type="Gene3D" id="3.40.630.30">
    <property type="match status" value="1"/>
</dbReference>
<reference evidence="2 3" key="1">
    <citation type="submission" date="2015-07" db="EMBL/GenBank/DDBJ databases">
        <title>Genome sequencing of Kibdelosporangium phytohabitans.</title>
        <authorList>
            <person name="Qin S."/>
            <person name="Xing K."/>
        </authorList>
    </citation>
    <scope>NUCLEOTIDE SEQUENCE [LARGE SCALE GENOMIC DNA]</scope>
    <source>
        <strain evidence="2 3">KLBMP1111</strain>
    </source>
</reference>
<organism evidence="2 3">
    <name type="scientific">Kibdelosporangium phytohabitans</name>
    <dbReference type="NCBI Taxonomy" id="860235"/>
    <lineage>
        <taxon>Bacteria</taxon>
        <taxon>Bacillati</taxon>
        <taxon>Actinomycetota</taxon>
        <taxon>Actinomycetes</taxon>
        <taxon>Pseudonocardiales</taxon>
        <taxon>Pseudonocardiaceae</taxon>
        <taxon>Kibdelosporangium</taxon>
    </lineage>
</organism>
<dbReference type="EMBL" id="CP012752">
    <property type="protein sequence ID" value="ALG07583.1"/>
    <property type="molecule type" value="Genomic_DNA"/>
</dbReference>
<dbReference type="KEGG" id="kphy:AOZ06_12295"/>
<dbReference type="GO" id="GO:0016747">
    <property type="term" value="F:acyltransferase activity, transferring groups other than amino-acyl groups"/>
    <property type="evidence" value="ECO:0007669"/>
    <property type="project" value="InterPro"/>
</dbReference>
<accession>A0A0N7F342</accession>
<evidence type="ECO:0000259" key="1">
    <source>
        <dbReference type="PROSITE" id="PS51186"/>
    </source>
</evidence>
<keyword evidence="3" id="KW-1185">Reference proteome</keyword>
<feature type="domain" description="N-acetyltransferase" evidence="1">
    <location>
        <begin position="6"/>
        <end position="136"/>
    </location>
</feature>
<evidence type="ECO:0000313" key="3">
    <source>
        <dbReference type="Proteomes" id="UP000063699"/>
    </source>
</evidence>
<dbReference type="InterPro" id="IPR000182">
    <property type="entry name" value="GNAT_dom"/>
</dbReference>
<evidence type="ECO:0000313" key="2">
    <source>
        <dbReference type="EMBL" id="ALG07583.1"/>
    </source>
</evidence>
<dbReference type="CDD" id="cd04301">
    <property type="entry name" value="NAT_SF"/>
    <property type="match status" value="1"/>
</dbReference>
<dbReference type="Pfam" id="PF18014">
    <property type="entry name" value="Acetyltransf_18"/>
    <property type="match status" value="1"/>
</dbReference>
<dbReference type="AlphaFoldDB" id="A0A0N7F342"/>
<dbReference type="InterPro" id="IPR052729">
    <property type="entry name" value="Acyl/Acetyltrans_Enzymes"/>
</dbReference>
<dbReference type="Gene3D" id="3.40.630.90">
    <property type="match status" value="1"/>
</dbReference>
<dbReference type="SUPFAM" id="SSF55729">
    <property type="entry name" value="Acyl-CoA N-acyltransferases (Nat)"/>
    <property type="match status" value="1"/>
</dbReference>
<protein>
    <recommendedName>
        <fullName evidence="1">N-acetyltransferase domain-containing protein</fullName>
    </recommendedName>
</protein>
<dbReference type="STRING" id="860235.AOZ06_12295"/>
<proteinExistence type="predicted"/>
<gene>
    <name evidence="2" type="ORF">AOZ06_12295</name>
</gene>